<dbReference type="EMBL" id="NBCO01000013">
    <property type="protein sequence ID" value="ORC89150.1"/>
    <property type="molecule type" value="Genomic_DNA"/>
</dbReference>
<feature type="domain" description="Rapamycin-insensitive companion of mTOR" evidence="5">
    <location>
        <begin position="1162"/>
        <end position="1235"/>
    </location>
</feature>
<dbReference type="RefSeq" id="XP_028883216.1">
    <property type="nucleotide sequence ID" value="XM_029025370.1"/>
</dbReference>
<evidence type="ECO:0000313" key="6">
    <source>
        <dbReference type="EMBL" id="ORC89150.1"/>
    </source>
</evidence>
<dbReference type="Pfam" id="PF14664">
    <property type="entry name" value="RICTOR_N"/>
    <property type="match status" value="1"/>
</dbReference>
<protein>
    <submittedName>
        <fullName evidence="6">Uncharacterized protein</fullName>
    </submittedName>
</protein>
<accession>A0A1X0NYB0</accession>
<dbReference type="PANTHER" id="PTHR13298">
    <property type="entry name" value="CYTOSOLIC REGULATOR PIANISSIMO"/>
    <property type="match status" value="1"/>
</dbReference>
<dbReference type="Pfam" id="PF14663">
    <property type="entry name" value="RasGEF_N_2"/>
    <property type="match status" value="1"/>
</dbReference>
<feature type="domain" description="Rapamycin-insensitive companion of mTOR middle" evidence="3">
    <location>
        <begin position="614"/>
        <end position="855"/>
    </location>
</feature>
<dbReference type="InterPro" id="IPR029453">
    <property type="entry name" value="Rictor_IV"/>
</dbReference>
<dbReference type="SMART" id="SM01308">
    <property type="entry name" value="RICTOR_N"/>
    <property type="match status" value="1"/>
</dbReference>
<feature type="region of interest" description="Disordered" evidence="2">
    <location>
        <begin position="1279"/>
        <end position="1307"/>
    </location>
</feature>
<dbReference type="InterPro" id="IPR028267">
    <property type="entry name" value="Pianissimo_N"/>
</dbReference>
<evidence type="ECO:0000259" key="5">
    <source>
        <dbReference type="SMART" id="SM01310"/>
    </source>
</evidence>
<dbReference type="InterPro" id="IPR029452">
    <property type="entry name" value="RICTOR_V"/>
</dbReference>
<dbReference type="GO" id="GO:0031932">
    <property type="term" value="C:TORC2 complex"/>
    <property type="evidence" value="ECO:0007669"/>
    <property type="project" value="InterPro"/>
</dbReference>
<dbReference type="VEuPathDB" id="TriTrypDB:TM35_000131540"/>
<dbReference type="Pfam" id="PF14666">
    <property type="entry name" value="RICTOR_M"/>
    <property type="match status" value="1"/>
</dbReference>
<feature type="compositionally biased region" description="Low complexity" evidence="2">
    <location>
        <begin position="1284"/>
        <end position="1300"/>
    </location>
</feature>
<dbReference type="GeneID" id="39985150"/>
<dbReference type="GO" id="GO:0038203">
    <property type="term" value="P:TORC2 signaling"/>
    <property type="evidence" value="ECO:0007669"/>
    <property type="project" value="TreeGrafter"/>
</dbReference>
<sequence>MSTADLSVAALELLQSFSIDVKDFSKARARYGKVQAELLSEGGGLSTTPTPTPTPTTVAEENGETTNVGFSSENVLQQLNEAWQEYFTLAQSYFRKVSSTLVDEMLVKMEEKSPASERAEKLNELCAFGEKWYVRNEKYFSFQDTEKLVLIVQEALDSSSRVMRLLGVQLARICTPDVMFTRLFFSRGGSELIGMCFDRENATELEYALNMCSRLIELYEIDPKAYPKFPYGWMYRIGSLLDLQDPVPNVPPKRKSQAIRIAIKLLRKFPAMATAASLHTILLRCCIQRVATTMDEVQSILRVILDLFDRVETRQYIRCNDLDVLYAPFLYSTDKGSDEKIALMNGAKDVLAMFMRNWIGVLWISSETRGLRAIIDILHLPGDLDRKMVILSLFNKILSQLAPHRGMTLMEKWNGIENQRKSTVEGEQSNRDISTSFIGGDFQQVLGESTKNITSFDTMLGELMEGQEEFVPTTKAIGYHVLDPLLGRVLLMLSYYGLPLALLSLIQDSSTSRVLTLAAFSLLQDISVLMDTVLPVDPVKKVHTALNKAVGRLAQEGSLSFAGGFIARLLKQSKAGKDIIISATPPSDSLIKSDGMSSLLGSSLSTYDLGSLEVDETAFAQLLSETNVERASGFTGWNYDLLLLLVQGPLRSIPRFRWVMNHTNFFHKLILFYLPSLDSQVRNFVSLRPEECTPQVSVFGLALMDLFLSSCQGVQILDKYNFITSLVNCLQEVIDGKPLVLNRQRLDSRVGETILRMIGRCSFYANGLMTMKEHNMFSIINNIFTQLSGERITTSSGNDTLQDVCLYLLQYLYIGAVPNYGVCDEIRQACRLALCNESNSIRLCAATQLRKALWRDLSTSMRWGIETLVQALHDDYYNVVETAFKLLLSICLCSDEALDYLISLSPTVLMESDVIREHAQQLSLNMLLYCIVGRPSGFRFLQCYGWVEEELRRWEETESAHHVFLIERMQSGEPVENAVDFREGMSGRWRQQQQHNRTLSDPLTSLYRPAVISPSASTTKMASSGNASGFFPNHFAAVLCKSNEGCTLFKHSNLWQRSVKRIMDQSLPPDIVYDDGNDARSESSEEDADMAERALGEEDPSVWGRLAAKAETTAATRRAEVHQLHLLRDGHLPSSQFAELLSASRGYKAAAQSYLLECVGDITELKDAILCVCHAASSDTGFALVRTVPGLQKRLIALTRFAAIVTVRSVCFVGTCILARSKRSEELLSSMSFYVLNEKNAYTSADGVPYSVAFAYVDPSKWTSIGRRTNHTKMSSHFAHVQDNPNNNNNNNNNHNNNSNSGTTDGSFSAVLERVSNETAVNPQSRRIWDQVSALCNPVSREGAKKRLYSLMKHQPQVFVEPMMRRMLMDAAQTFRMRHTERKFIADLLENAPLTKVNTAGRRATIVSFLSR</sequence>
<dbReference type="SMART" id="SM01303">
    <property type="entry name" value="RasGEF_N_2"/>
    <property type="match status" value="1"/>
</dbReference>
<dbReference type="SMART" id="SM01307">
    <property type="entry name" value="RICTOR_M"/>
    <property type="match status" value="1"/>
</dbReference>
<organism evidence="6 7">
    <name type="scientific">Trypanosoma theileri</name>
    <dbReference type="NCBI Taxonomy" id="67003"/>
    <lineage>
        <taxon>Eukaryota</taxon>
        <taxon>Discoba</taxon>
        <taxon>Euglenozoa</taxon>
        <taxon>Kinetoplastea</taxon>
        <taxon>Metakinetoplastina</taxon>
        <taxon>Trypanosomatida</taxon>
        <taxon>Trypanosomatidae</taxon>
        <taxon>Trypanosoma</taxon>
    </lineage>
</organism>
<dbReference type="InterPro" id="IPR029451">
    <property type="entry name" value="RICTOR_M"/>
</dbReference>
<reference evidence="6 7" key="1">
    <citation type="submission" date="2017-03" db="EMBL/GenBank/DDBJ databases">
        <title>An alternative strategy for trypanosome survival in the mammalian bloodstream revealed through genome and transcriptome analysis of the ubiquitous bovine parasite Trypanosoma (Megatrypanum) theileri.</title>
        <authorList>
            <person name="Kelly S."/>
            <person name="Ivens A."/>
            <person name="Mott A."/>
            <person name="O'Neill E."/>
            <person name="Emms D."/>
            <person name="Macleod O."/>
            <person name="Voorheis P."/>
            <person name="Matthews J."/>
            <person name="Matthews K."/>
            <person name="Carrington M."/>
        </authorList>
    </citation>
    <scope>NUCLEOTIDE SEQUENCE [LARGE SCALE GENOMIC DNA]</scope>
    <source>
        <strain evidence="6">Edinburgh</strain>
    </source>
</reference>
<dbReference type="SMART" id="SM01310">
    <property type="entry name" value="RICTOR_V"/>
    <property type="match status" value="1"/>
</dbReference>
<dbReference type="OrthoDB" id="271111at2759"/>
<dbReference type="Pfam" id="PF14668">
    <property type="entry name" value="RICTOR_V"/>
    <property type="match status" value="1"/>
</dbReference>
<evidence type="ECO:0000256" key="2">
    <source>
        <dbReference type="SAM" id="MobiDB-lite"/>
    </source>
</evidence>
<evidence type="ECO:0000256" key="1">
    <source>
        <dbReference type="ARBA" id="ARBA00008878"/>
    </source>
</evidence>
<feature type="region of interest" description="Disordered" evidence="2">
    <location>
        <begin position="1070"/>
        <end position="1090"/>
    </location>
</feature>
<name>A0A1X0NYB0_9TRYP</name>
<comment type="caution">
    <text evidence="6">The sequence shown here is derived from an EMBL/GenBank/DDBJ whole genome shotgun (WGS) entry which is preliminary data.</text>
</comment>
<dbReference type="SUPFAM" id="SSF48371">
    <property type="entry name" value="ARM repeat"/>
    <property type="match status" value="1"/>
</dbReference>
<dbReference type="PANTHER" id="PTHR13298:SF11">
    <property type="entry name" value="RAPAMYCIN-INSENSITIVE COMPANION OF MTOR"/>
    <property type="match status" value="1"/>
</dbReference>
<dbReference type="InterPro" id="IPR028268">
    <property type="entry name" value="Pianissimo_fam"/>
</dbReference>
<comment type="similarity">
    <text evidence="1">Belongs to the RICTOR family.</text>
</comment>
<feature type="domain" description="Rapamycin-insensitive companion of mTOR N-terminal" evidence="4">
    <location>
        <begin position="119"/>
        <end position="535"/>
    </location>
</feature>
<gene>
    <name evidence="6" type="ORF">TM35_000131540</name>
</gene>
<evidence type="ECO:0000313" key="7">
    <source>
        <dbReference type="Proteomes" id="UP000192257"/>
    </source>
</evidence>
<dbReference type="STRING" id="67003.A0A1X0NYB0"/>
<proteinExistence type="inferred from homology"/>
<evidence type="ECO:0000259" key="3">
    <source>
        <dbReference type="SMART" id="SM01307"/>
    </source>
</evidence>
<keyword evidence="7" id="KW-1185">Reference proteome</keyword>
<evidence type="ECO:0000259" key="4">
    <source>
        <dbReference type="SMART" id="SM01308"/>
    </source>
</evidence>
<dbReference type="Proteomes" id="UP000192257">
    <property type="component" value="Unassembled WGS sequence"/>
</dbReference>
<dbReference type="InterPro" id="IPR016024">
    <property type="entry name" value="ARM-type_fold"/>
</dbReference>